<dbReference type="AlphaFoldDB" id="A0D7B4"/>
<evidence type="ECO:0000256" key="1">
    <source>
        <dbReference type="ARBA" id="ARBA00004141"/>
    </source>
</evidence>
<keyword evidence="2" id="KW-0813">Transport</keyword>
<evidence type="ECO:0000256" key="7">
    <source>
        <dbReference type="ARBA" id="ARBA00023136"/>
    </source>
</evidence>
<name>A0D7B4_PARTE</name>
<feature type="transmembrane region" description="Helical" evidence="9">
    <location>
        <begin position="343"/>
        <end position="370"/>
    </location>
</feature>
<keyword evidence="12" id="KW-1185">Reference proteome</keyword>
<dbReference type="InterPro" id="IPR006153">
    <property type="entry name" value="Cation/H_exchanger_TM"/>
</dbReference>
<dbReference type="InterPro" id="IPR018422">
    <property type="entry name" value="Cation/H_exchanger_CPA1"/>
</dbReference>
<feature type="transmembrane region" description="Helical" evidence="9">
    <location>
        <begin position="317"/>
        <end position="337"/>
    </location>
</feature>
<accession>A0D7B4</accession>
<dbReference type="Pfam" id="PF00999">
    <property type="entry name" value="Na_H_Exchanger"/>
    <property type="match status" value="1"/>
</dbReference>
<feature type="transmembrane region" description="Helical" evidence="9">
    <location>
        <begin position="217"/>
        <end position="242"/>
    </location>
</feature>
<keyword evidence="8" id="KW-0739">Sodium transport</keyword>
<feature type="transmembrane region" description="Helical" evidence="9">
    <location>
        <begin position="278"/>
        <end position="296"/>
    </location>
</feature>
<feature type="transmembrane region" description="Helical" evidence="9">
    <location>
        <begin position="411"/>
        <end position="435"/>
    </location>
</feature>
<keyword evidence="7 9" id="KW-0472">Membrane</keyword>
<dbReference type="HOGENOM" id="CLU_005912_11_4_1"/>
<dbReference type="RefSeq" id="XP_001446328.1">
    <property type="nucleotide sequence ID" value="XM_001446291.2"/>
</dbReference>
<dbReference type="GO" id="GO:0015385">
    <property type="term" value="F:sodium:proton antiporter activity"/>
    <property type="evidence" value="ECO:0000318"/>
    <property type="project" value="GO_Central"/>
</dbReference>
<evidence type="ECO:0000259" key="10">
    <source>
        <dbReference type="Pfam" id="PF00999"/>
    </source>
</evidence>
<keyword evidence="5" id="KW-0915">Sodium</keyword>
<evidence type="ECO:0000256" key="2">
    <source>
        <dbReference type="ARBA" id="ARBA00022448"/>
    </source>
</evidence>
<evidence type="ECO:0000256" key="5">
    <source>
        <dbReference type="ARBA" id="ARBA00023053"/>
    </source>
</evidence>
<dbReference type="GO" id="GO:0071805">
    <property type="term" value="P:potassium ion transmembrane transport"/>
    <property type="evidence" value="ECO:0000318"/>
    <property type="project" value="GO_Central"/>
</dbReference>
<dbReference type="OMA" id="APSHKVH"/>
<dbReference type="InParanoid" id="A0D7B4"/>
<evidence type="ECO:0000256" key="3">
    <source>
        <dbReference type="ARBA" id="ARBA00022692"/>
    </source>
</evidence>
<dbReference type="OrthoDB" id="196264at2759"/>
<dbReference type="Gene3D" id="6.10.140.1330">
    <property type="match status" value="1"/>
</dbReference>
<evidence type="ECO:0000256" key="6">
    <source>
        <dbReference type="ARBA" id="ARBA00023065"/>
    </source>
</evidence>
<dbReference type="GO" id="GO:0098719">
    <property type="term" value="P:sodium ion import across plasma membrane"/>
    <property type="evidence" value="ECO:0000318"/>
    <property type="project" value="GO_Central"/>
</dbReference>
<organism evidence="11 12">
    <name type="scientific">Paramecium tetraurelia</name>
    <dbReference type="NCBI Taxonomy" id="5888"/>
    <lineage>
        <taxon>Eukaryota</taxon>
        <taxon>Sar</taxon>
        <taxon>Alveolata</taxon>
        <taxon>Ciliophora</taxon>
        <taxon>Intramacronucleata</taxon>
        <taxon>Oligohymenophorea</taxon>
        <taxon>Peniculida</taxon>
        <taxon>Parameciidae</taxon>
        <taxon>Paramecium</taxon>
    </lineage>
</organism>
<feature type="transmembrane region" description="Helical" evidence="9">
    <location>
        <begin position="18"/>
        <end position="36"/>
    </location>
</feature>
<evidence type="ECO:0000256" key="4">
    <source>
        <dbReference type="ARBA" id="ARBA00022989"/>
    </source>
</evidence>
<dbReference type="GeneID" id="5032113"/>
<dbReference type="EMBL" id="CT868318">
    <property type="protein sequence ID" value="CAK78931.1"/>
    <property type="molecule type" value="Genomic_DNA"/>
</dbReference>
<feature type="transmembrane region" description="Helical" evidence="9">
    <location>
        <begin position="48"/>
        <end position="69"/>
    </location>
</feature>
<dbReference type="PRINTS" id="PR01084">
    <property type="entry name" value="NAHEXCHNGR"/>
</dbReference>
<dbReference type="GO" id="GO:0051453">
    <property type="term" value="P:regulation of intracellular pH"/>
    <property type="evidence" value="ECO:0000318"/>
    <property type="project" value="GO_Central"/>
</dbReference>
<dbReference type="GO" id="GO:0005886">
    <property type="term" value="C:plasma membrane"/>
    <property type="evidence" value="ECO:0000318"/>
    <property type="project" value="GO_Central"/>
</dbReference>
<feature type="transmembrane region" description="Helical" evidence="9">
    <location>
        <begin position="114"/>
        <end position="135"/>
    </location>
</feature>
<dbReference type="Proteomes" id="UP000000600">
    <property type="component" value="Unassembled WGS sequence"/>
</dbReference>
<keyword evidence="6" id="KW-0406">Ion transport</keyword>
<proteinExistence type="predicted"/>
<gene>
    <name evidence="11" type="ORF">GSPATT00001973001</name>
</gene>
<feature type="domain" description="Cation/H+ exchanger transmembrane" evidence="10">
    <location>
        <begin position="49"/>
        <end position="435"/>
    </location>
</feature>
<evidence type="ECO:0000256" key="8">
    <source>
        <dbReference type="ARBA" id="ARBA00023201"/>
    </source>
</evidence>
<evidence type="ECO:0000256" key="9">
    <source>
        <dbReference type="SAM" id="Phobius"/>
    </source>
</evidence>
<evidence type="ECO:0000313" key="12">
    <source>
        <dbReference type="Proteomes" id="UP000000600"/>
    </source>
</evidence>
<sequence length="493" mass="55300">MIRQNQQQSEKTASISDAILLMMALLVLNQIIIDLFNRIQKTSPIKKFINPPMITTTIGILAGIVMNEIEADNAMNQIRRGFSQLFLIVLLPPILFESAVNMETQPFFQHFGTIHLYAIFGTLIAILITTGMIYLGGLTGFVTAFPLNLAFVYGSLISATDPVSVIGALKSMEIEKMLGILIFGESILNDAVSLTSYEQFQAALDFYNDSDQGVGWVILGFFLEFILSIIIGFVIGCLSAYILKKRNEDSQDSIAELENIIMFIVPWVSYLIAEALEFSGIVSIIFCGISMARYAIPNLSKSGRKSISKIYHSMSSIFENLTFLFIGIGLIGFDLYWNEMGAGLFLITFFAILFARLANIVSMSFIANWFRSTNKINKSQQVFLWFSGFRGAMAYALSLESCLQFEYYGNIMLTMTILIAIINIYFQGAFIIPLIEILNLKLPQDSNEEEKPQVGCLARCKYAIGQFDQRFISSNLIKSDEKKDIELQDVEKQ</sequence>
<comment type="subcellular location">
    <subcellularLocation>
        <location evidence="1">Membrane</location>
        <topology evidence="1">Multi-pass membrane protein</topology>
    </subcellularLocation>
</comment>
<dbReference type="PANTHER" id="PTHR10110">
    <property type="entry name" value="SODIUM/HYDROGEN EXCHANGER"/>
    <property type="match status" value="1"/>
</dbReference>
<keyword evidence="4 9" id="KW-1133">Transmembrane helix</keyword>
<protein>
    <recommendedName>
        <fullName evidence="10">Cation/H+ exchanger transmembrane domain-containing protein</fullName>
    </recommendedName>
</protein>
<dbReference type="PANTHER" id="PTHR10110:SF187">
    <property type="entry name" value="SODIUM_HYDROGEN EXCHANGER"/>
    <property type="match status" value="1"/>
</dbReference>
<reference evidence="11 12" key="1">
    <citation type="journal article" date="2006" name="Nature">
        <title>Global trends of whole-genome duplications revealed by the ciliate Paramecium tetraurelia.</title>
        <authorList>
            <consortium name="Genoscope"/>
            <person name="Aury J.-M."/>
            <person name="Jaillon O."/>
            <person name="Duret L."/>
            <person name="Noel B."/>
            <person name="Jubin C."/>
            <person name="Porcel B.M."/>
            <person name="Segurens B."/>
            <person name="Daubin V."/>
            <person name="Anthouard V."/>
            <person name="Aiach N."/>
            <person name="Arnaiz O."/>
            <person name="Billaut A."/>
            <person name="Beisson J."/>
            <person name="Blanc I."/>
            <person name="Bouhouche K."/>
            <person name="Camara F."/>
            <person name="Duharcourt S."/>
            <person name="Guigo R."/>
            <person name="Gogendeau D."/>
            <person name="Katinka M."/>
            <person name="Keller A.-M."/>
            <person name="Kissmehl R."/>
            <person name="Klotz C."/>
            <person name="Koll F."/>
            <person name="Le Moue A."/>
            <person name="Lepere C."/>
            <person name="Malinsky S."/>
            <person name="Nowacki M."/>
            <person name="Nowak J.K."/>
            <person name="Plattner H."/>
            <person name="Poulain J."/>
            <person name="Ruiz F."/>
            <person name="Serrano V."/>
            <person name="Zagulski M."/>
            <person name="Dessen P."/>
            <person name="Betermier M."/>
            <person name="Weissenbach J."/>
            <person name="Scarpelli C."/>
            <person name="Schachter V."/>
            <person name="Sperling L."/>
            <person name="Meyer E."/>
            <person name="Cohen J."/>
            <person name="Wincker P."/>
        </authorList>
    </citation>
    <scope>NUCLEOTIDE SEQUENCE [LARGE SCALE GENOMIC DNA]</scope>
    <source>
        <strain evidence="11 12">Stock d4-2</strain>
    </source>
</reference>
<feature type="transmembrane region" description="Helical" evidence="9">
    <location>
        <begin position="254"/>
        <end position="272"/>
    </location>
</feature>
<feature type="transmembrane region" description="Helical" evidence="9">
    <location>
        <begin position="382"/>
        <end position="399"/>
    </location>
</feature>
<dbReference type="eggNOG" id="KOG1965">
    <property type="taxonomic scope" value="Eukaryota"/>
</dbReference>
<dbReference type="KEGG" id="ptm:GSPATT00001973001"/>
<dbReference type="GO" id="GO:0015386">
    <property type="term" value="F:potassium:proton antiporter activity"/>
    <property type="evidence" value="ECO:0000318"/>
    <property type="project" value="GO_Central"/>
</dbReference>
<feature type="transmembrane region" description="Helical" evidence="9">
    <location>
        <begin position="81"/>
        <end position="102"/>
    </location>
</feature>
<evidence type="ECO:0000313" key="11">
    <source>
        <dbReference type="EMBL" id="CAK78931.1"/>
    </source>
</evidence>
<dbReference type="InterPro" id="IPR004709">
    <property type="entry name" value="NaH_exchanger"/>
</dbReference>
<keyword evidence="3 9" id="KW-0812">Transmembrane</keyword>